<sequence>MGSNAKVAAYLKSFYKTDFRIGKTVETKLSNSNSLADARTVEFESVKLSEIFVGVDERARGYIVTDKETDEFLYFVDVDRDDLKLFAYNVAINETLVKENIDLLQEWASSNGFDFIKLFEGYNAEIAAGSSERRRFWGWTAWTPVGGCDEGFQTVVRTHYILGLKMLFNTMKFRVNMLLN</sequence>
<comment type="caution">
    <text evidence="1">The sequence shown here is derived from an EMBL/GenBank/DDBJ whole genome shotgun (WGS) entry which is preliminary data.</text>
</comment>
<dbReference type="RefSeq" id="WP_342695754.1">
    <property type="nucleotide sequence ID" value="NZ_JBCGDO010000008.1"/>
</dbReference>
<dbReference type="Proteomes" id="UP001460072">
    <property type="component" value="Unassembled WGS sequence"/>
</dbReference>
<proteinExistence type="predicted"/>
<gene>
    <name evidence="1" type="ORF">WFZ85_07955</name>
</gene>
<protein>
    <submittedName>
        <fullName evidence="1">Uncharacterized protein</fullName>
    </submittedName>
</protein>
<evidence type="ECO:0000313" key="1">
    <source>
        <dbReference type="EMBL" id="MEM0542548.1"/>
    </source>
</evidence>
<dbReference type="EMBL" id="JBCGDO010000008">
    <property type="protein sequence ID" value="MEM0542548.1"/>
    <property type="molecule type" value="Genomic_DNA"/>
</dbReference>
<keyword evidence="2" id="KW-1185">Reference proteome</keyword>
<name>A0ABU9N4U8_9FLAO</name>
<reference evidence="1 2" key="1">
    <citation type="submission" date="2024-03" db="EMBL/GenBank/DDBJ databases">
        <title>Two novel species of the genus Flavobacterium exhibiting potentially degradation of complex polysaccharides.</title>
        <authorList>
            <person name="Lian X."/>
        </authorList>
    </citation>
    <scope>NUCLEOTIDE SEQUENCE [LARGE SCALE GENOMIC DNA]</scope>
    <source>
        <strain evidence="2">j3</strain>
    </source>
</reference>
<accession>A0ABU9N4U8</accession>
<evidence type="ECO:0000313" key="2">
    <source>
        <dbReference type="Proteomes" id="UP001460072"/>
    </source>
</evidence>
<organism evidence="1 2">
    <name type="scientific">Flavobacterium aureirubrum</name>
    <dbReference type="NCBI Taxonomy" id="3133147"/>
    <lineage>
        <taxon>Bacteria</taxon>
        <taxon>Pseudomonadati</taxon>
        <taxon>Bacteroidota</taxon>
        <taxon>Flavobacteriia</taxon>
        <taxon>Flavobacteriales</taxon>
        <taxon>Flavobacteriaceae</taxon>
        <taxon>Flavobacterium</taxon>
    </lineage>
</organism>